<feature type="transmembrane region" description="Helical" evidence="1">
    <location>
        <begin position="365"/>
        <end position="383"/>
    </location>
</feature>
<feature type="transmembrane region" description="Helical" evidence="1">
    <location>
        <begin position="341"/>
        <end position="358"/>
    </location>
</feature>
<feature type="transmembrane region" description="Helical" evidence="1">
    <location>
        <begin position="278"/>
        <end position="299"/>
    </location>
</feature>
<dbReference type="InterPro" id="IPR018580">
    <property type="entry name" value="Uncharacterised_YfhO"/>
</dbReference>
<proteinExistence type="predicted"/>
<evidence type="ECO:0000313" key="2">
    <source>
        <dbReference type="EMBL" id="MFD1929830.1"/>
    </source>
</evidence>
<keyword evidence="1" id="KW-1133">Transmembrane helix</keyword>
<feature type="transmembrane region" description="Helical" evidence="1">
    <location>
        <begin position="306"/>
        <end position="329"/>
    </location>
</feature>
<feature type="transmembrane region" description="Helical" evidence="1">
    <location>
        <begin position="395"/>
        <end position="413"/>
    </location>
</feature>
<evidence type="ECO:0000256" key="1">
    <source>
        <dbReference type="SAM" id="Phobius"/>
    </source>
</evidence>
<accession>A0ABW4SLX7</accession>
<keyword evidence="1" id="KW-0812">Transmembrane</keyword>
<feature type="transmembrane region" description="Helical" evidence="1">
    <location>
        <begin position="240"/>
        <end position="258"/>
    </location>
</feature>
<reference evidence="3" key="1">
    <citation type="journal article" date="2019" name="Int. J. Syst. Evol. Microbiol.">
        <title>The Global Catalogue of Microorganisms (GCM) 10K type strain sequencing project: providing services to taxonomists for standard genome sequencing and annotation.</title>
        <authorList>
            <consortium name="The Broad Institute Genomics Platform"/>
            <consortium name="The Broad Institute Genome Sequencing Center for Infectious Disease"/>
            <person name="Wu L."/>
            <person name="Ma J."/>
        </authorList>
    </citation>
    <scope>NUCLEOTIDE SEQUENCE [LARGE SCALE GENOMIC DNA]</scope>
    <source>
        <strain evidence="3">CGMCC 4.7177</strain>
    </source>
</reference>
<dbReference type="RefSeq" id="WP_381540409.1">
    <property type="nucleotide sequence ID" value="NZ_JBHUGI010000037.1"/>
</dbReference>
<dbReference type="Proteomes" id="UP001597218">
    <property type="component" value="Unassembled WGS sequence"/>
</dbReference>
<name>A0ABW4SLX7_9BACL</name>
<evidence type="ECO:0000313" key="3">
    <source>
        <dbReference type="Proteomes" id="UP001597218"/>
    </source>
</evidence>
<feature type="transmembrane region" description="Helical" evidence="1">
    <location>
        <begin position="71"/>
        <end position="91"/>
    </location>
</feature>
<keyword evidence="3" id="KW-1185">Reference proteome</keyword>
<sequence>MGILLISSFLLAFLSHLFFFSEFLEGRYMTGLNDGLSQMIPFKYFLYNEYTNGNFFYSNEFGFGGGTFSQLGYYFSTSLVFISTVLFTYLLEVLHIIQKPDLLYWANAVIFISIIRLTLIITVTTTYFSMMKFKLFPAFIGASIYGTSIIYFRHVTYWEFFADAMLFLPLLLIGVEKIIRHHNPRWFIVVVSLSMIDNFYFAYVNFLLAAIYILFRWFFRLSENEVNKLKQTKQFLMSGLLGFGVSAVFFIPSVYGYLNNDRPPYKDSISMFGVVDNVLLNGRIVILPTFAFLCLFLFSFYRDRRFALFASLTGVLVILHYSPLVASLFNGFSAPQYRWEYFLSLAAGGLSAAGFQLLKTVKKRQLTFAIIVICGLYTLSYVADPKLIISSIKDSYMVFCSLIIICSVIFAAWKRKKWAYRFVGLMILITSLLTVNMFQQDKLMYQAKEIGLENGVSKEYMLGEDYFGVDQRKLVGKIQANESDPLARIDWMVPTRNNTPIVQDFKGMSVYSSILNKHLLSFYLNDLKIDMGRESVSRYASLGNRANLYGILNGKYYISENEDGNVPYGFSKYAKEGNYTAYKNNYALPFARVTTEVYSEKSLAVASALAKEQAMLRGIILENALDENRPIPESVNIISQTQVVEVNSKYEDDILTVTGKEGGLDIVVEEINEDIEDLFVSFYLKKIGSGKDYNLKVNDFVTERKNNESIYRTNVNDLTIRVANEKRISIRLPKGNYSLKDFELFGENYEVLKSAKRKSEVEKEIPVIWEGNTATLSYINDTGQKYLTVPIPYEKGWSVKINGEKQTIERANYAFTGIKLKPGINDVKFKYYPPFFFPALFLTLLSMLVTFIAFREKK</sequence>
<keyword evidence="1" id="KW-0472">Membrane</keyword>
<feature type="transmembrane region" description="Helical" evidence="1">
    <location>
        <begin position="199"/>
        <end position="219"/>
    </location>
</feature>
<organism evidence="2 3">
    <name type="scientific">Sporosarcina siberiensis</name>
    <dbReference type="NCBI Taxonomy" id="1365606"/>
    <lineage>
        <taxon>Bacteria</taxon>
        <taxon>Bacillati</taxon>
        <taxon>Bacillota</taxon>
        <taxon>Bacilli</taxon>
        <taxon>Bacillales</taxon>
        <taxon>Caryophanaceae</taxon>
        <taxon>Sporosarcina</taxon>
    </lineage>
</organism>
<dbReference type="PANTHER" id="PTHR38454">
    <property type="entry name" value="INTEGRAL MEMBRANE PROTEIN-RELATED"/>
    <property type="match status" value="1"/>
</dbReference>
<feature type="transmembrane region" description="Helical" evidence="1">
    <location>
        <begin position="160"/>
        <end position="179"/>
    </location>
</feature>
<feature type="transmembrane region" description="Helical" evidence="1">
    <location>
        <begin position="420"/>
        <end position="438"/>
    </location>
</feature>
<dbReference type="PANTHER" id="PTHR38454:SF1">
    <property type="entry name" value="INTEGRAL MEMBRANE PROTEIN"/>
    <property type="match status" value="1"/>
</dbReference>
<feature type="transmembrane region" description="Helical" evidence="1">
    <location>
        <begin position="103"/>
        <end position="129"/>
    </location>
</feature>
<protein>
    <submittedName>
        <fullName evidence="2">YfhO family protein</fullName>
    </submittedName>
</protein>
<gene>
    <name evidence="2" type="ORF">ACFSFY_17475</name>
</gene>
<feature type="transmembrane region" description="Helical" evidence="1">
    <location>
        <begin position="835"/>
        <end position="854"/>
    </location>
</feature>
<dbReference type="EMBL" id="JBHUGI010000037">
    <property type="protein sequence ID" value="MFD1929830.1"/>
    <property type="molecule type" value="Genomic_DNA"/>
</dbReference>
<dbReference type="Pfam" id="PF09586">
    <property type="entry name" value="YfhO"/>
    <property type="match status" value="1"/>
</dbReference>
<feature type="transmembrane region" description="Helical" evidence="1">
    <location>
        <begin position="135"/>
        <end position="153"/>
    </location>
</feature>
<comment type="caution">
    <text evidence="2">The sequence shown here is derived from an EMBL/GenBank/DDBJ whole genome shotgun (WGS) entry which is preliminary data.</text>
</comment>